<dbReference type="EMBL" id="FOLX01000001">
    <property type="protein sequence ID" value="SFC93524.1"/>
    <property type="molecule type" value="Genomic_DNA"/>
</dbReference>
<dbReference type="InterPro" id="IPR050790">
    <property type="entry name" value="ExbB/TolQ_transport"/>
</dbReference>
<dbReference type="OrthoDB" id="4045at2"/>
<feature type="domain" description="MotA/TolQ/ExbB proton channel" evidence="10">
    <location>
        <begin position="93"/>
        <end position="196"/>
    </location>
</feature>
<keyword evidence="2 8" id="KW-0813">Transport</keyword>
<protein>
    <submittedName>
        <fullName evidence="11">Outer membrane transport energization protein ExbB</fullName>
    </submittedName>
</protein>
<evidence type="ECO:0000256" key="5">
    <source>
        <dbReference type="ARBA" id="ARBA00022927"/>
    </source>
</evidence>
<evidence type="ECO:0000256" key="4">
    <source>
        <dbReference type="ARBA" id="ARBA00022692"/>
    </source>
</evidence>
<comment type="similarity">
    <text evidence="8">Belongs to the exbB/tolQ family.</text>
</comment>
<dbReference type="InterPro" id="IPR002898">
    <property type="entry name" value="MotA_ExbB_proton_chnl"/>
</dbReference>
<gene>
    <name evidence="11" type="ORF">SAMN05421762_2816</name>
</gene>
<keyword evidence="7 9" id="KW-0472">Membrane</keyword>
<evidence type="ECO:0000256" key="3">
    <source>
        <dbReference type="ARBA" id="ARBA00022475"/>
    </source>
</evidence>
<dbReference type="Pfam" id="PF01618">
    <property type="entry name" value="MotA_ExbB"/>
    <property type="match status" value="1"/>
</dbReference>
<reference evidence="11 12" key="1">
    <citation type="submission" date="2016-10" db="EMBL/GenBank/DDBJ databases">
        <authorList>
            <person name="de Groot N.N."/>
        </authorList>
    </citation>
    <scope>NUCLEOTIDE SEQUENCE [LARGE SCALE GENOMIC DNA]</scope>
    <source>
        <strain evidence="11 12">DSM 29619</strain>
    </source>
</reference>
<keyword evidence="4 9" id="KW-0812">Transmembrane</keyword>
<comment type="subcellular location">
    <subcellularLocation>
        <location evidence="1">Cell membrane</location>
        <topology evidence="1">Multi-pass membrane protein</topology>
    </subcellularLocation>
    <subcellularLocation>
        <location evidence="8">Membrane</location>
        <topology evidence="8">Multi-pass membrane protein</topology>
    </subcellularLocation>
</comment>
<dbReference type="PANTHER" id="PTHR30625">
    <property type="entry name" value="PROTEIN TOLQ"/>
    <property type="match status" value="1"/>
</dbReference>
<feature type="transmembrane region" description="Helical" evidence="9">
    <location>
        <begin position="122"/>
        <end position="143"/>
    </location>
</feature>
<evidence type="ECO:0000313" key="11">
    <source>
        <dbReference type="EMBL" id="SFC93524.1"/>
    </source>
</evidence>
<evidence type="ECO:0000256" key="2">
    <source>
        <dbReference type="ARBA" id="ARBA00022448"/>
    </source>
</evidence>
<evidence type="ECO:0000256" key="9">
    <source>
        <dbReference type="SAM" id="Phobius"/>
    </source>
</evidence>
<organism evidence="11 12">
    <name type="scientific">Pseudooceanicola nitratireducens</name>
    <dbReference type="NCBI Taxonomy" id="517719"/>
    <lineage>
        <taxon>Bacteria</taxon>
        <taxon>Pseudomonadati</taxon>
        <taxon>Pseudomonadota</taxon>
        <taxon>Alphaproteobacteria</taxon>
        <taxon>Rhodobacterales</taxon>
        <taxon>Paracoccaceae</taxon>
        <taxon>Pseudooceanicola</taxon>
    </lineage>
</organism>
<feature type="transmembrane region" description="Helical" evidence="9">
    <location>
        <begin position="20"/>
        <end position="41"/>
    </location>
</feature>
<dbReference type="Proteomes" id="UP000231644">
    <property type="component" value="Unassembled WGS sequence"/>
</dbReference>
<sequence length="230" mass="23674">MTFLNKLIASLQNIAEVGGPVVMTLMAVSLVTLAVVLYKIWQFSAAGVGRHKALTQAITAWDAGDRPGAKAALGKSTSYLAPVVALALDAEGRDDIAVASASERLEAEAEIRFARLERGLRYLDNVAQLAPLLGLFGTVLGMIEAFQALQDAGSQVDPSVLAGGIWVALLTTAVGLVVAMPTSVALSWLEGRMDAERVIAGRAIQTVLAPMGSKPAAAAKAGGAGQPALA</sequence>
<evidence type="ECO:0000256" key="6">
    <source>
        <dbReference type="ARBA" id="ARBA00022989"/>
    </source>
</evidence>
<dbReference type="STRING" id="517719.SAMN05421762_2816"/>
<dbReference type="AlphaFoldDB" id="A0A1I1N736"/>
<dbReference type="PANTHER" id="PTHR30625:SF15">
    <property type="entry name" value="BIOPOLYMER TRANSPORT PROTEIN EXBB"/>
    <property type="match status" value="1"/>
</dbReference>
<dbReference type="GO" id="GO:0005886">
    <property type="term" value="C:plasma membrane"/>
    <property type="evidence" value="ECO:0007669"/>
    <property type="project" value="UniProtKB-SubCell"/>
</dbReference>
<keyword evidence="6 9" id="KW-1133">Transmembrane helix</keyword>
<keyword evidence="3" id="KW-1003">Cell membrane</keyword>
<keyword evidence="5 8" id="KW-0653">Protein transport</keyword>
<evidence type="ECO:0000256" key="1">
    <source>
        <dbReference type="ARBA" id="ARBA00004651"/>
    </source>
</evidence>
<feature type="transmembrane region" description="Helical" evidence="9">
    <location>
        <begin position="163"/>
        <end position="189"/>
    </location>
</feature>
<dbReference type="GO" id="GO:0017038">
    <property type="term" value="P:protein import"/>
    <property type="evidence" value="ECO:0007669"/>
    <property type="project" value="TreeGrafter"/>
</dbReference>
<keyword evidence="12" id="KW-1185">Reference proteome</keyword>
<proteinExistence type="inferred from homology"/>
<evidence type="ECO:0000259" key="10">
    <source>
        <dbReference type="Pfam" id="PF01618"/>
    </source>
</evidence>
<evidence type="ECO:0000256" key="8">
    <source>
        <dbReference type="RuleBase" id="RU004057"/>
    </source>
</evidence>
<evidence type="ECO:0000256" key="7">
    <source>
        <dbReference type="ARBA" id="ARBA00023136"/>
    </source>
</evidence>
<dbReference type="RefSeq" id="WP_093446819.1">
    <property type="nucleotide sequence ID" value="NZ_FNZG01000001.1"/>
</dbReference>
<name>A0A1I1N736_9RHOB</name>
<accession>A0A1I1N736</accession>
<evidence type="ECO:0000313" key="12">
    <source>
        <dbReference type="Proteomes" id="UP000231644"/>
    </source>
</evidence>